<feature type="domain" description="Major facilitator superfamily (MFS) profile" evidence="8">
    <location>
        <begin position="20"/>
        <end position="480"/>
    </location>
</feature>
<feature type="transmembrane region" description="Helical" evidence="7">
    <location>
        <begin position="312"/>
        <end position="334"/>
    </location>
</feature>
<evidence type="ECO:0000256" key="4">
    <source>
        <dbReference type="ARBA" id="ARBA00022692"/>
    </source>
</evidence>
<dbReference type="NCBIfam" id="TIGR00711">
    <property type="entry name" value="efflux_EmrB"/>
    <property type="match status" value="1"/>
</dbReference>
<evidence type="ECO:0000256" key="5">
    <source>
        <dbReference type="ARBA" id="ARBA00022989"/>
    </source>
</evidence>
<dbReference type="CDD" id="cd17321">
    <property type="entry name" value="MFS_MMR_MDR_like"/>
    <property type="match status" value="1"/>
</dbReference>
<keyword evidence="5 7" id="KW-1133">Transmembrane helix</keyword>
<evidence type="ECO:0000256" key="1">
    <source>
        <dbReference type="ARBA" id="ARBA00004651"/>
    </source>
</evidence>
<evidence type="ECO:0000259" key="8">
    <source>
        <dbReference type="PROSITE" id="PS50850"/>
    </source>
</evidence>
<comment type="subcellular location">
    <subcellularLocation>
        <location evidence="1">Cell membrane</location>
        <topology evidence="1">Multi-pass membrane protein</topology>
    </subcellularLocation>
</comment>
<dbReference type="GO" id="GO:0005886">
    <property type="term" value="C:plasma membrane"/>
    <property type="evidence" value="ECO:0007669"/>
    <property type="project" value="UniProtKB-SubCell"/>
</dbReference>
<feature type="transmembrane region" description="Helical" evidence="7">
    <location>
        <begin position="87"/>
        <end position="113"/>
    </location>
</feature>
<evidence type="ECO:0000313" key="9">
    <source>
        <dbReference type="EMBL" id="TDS77280.1"/>
    </source>
</evidence>
<dbReference type="PRINTS" id="PR01036">
    <property type="entry name" value="TCRTETB"/>
</dbReference>
<proteinExistence type="predicted"/>
<feature type="transmembrane region" description="Helical" evidence="7">
    <location>
        <begin position="277"/>
        <end position="300"/>
    </location>
</feature>
<dbReference type="GO" id="GO:0022857">
    <property type="term" value="F:transmembrane transporter activity"/>
    <property type="evidence" value="ECO:0007669"/>
    <property type="project" value="InterPro"/>
</dbReference>
<feature type="transmembrane region" description="Helical" evidence="7">
    <location>
        <begin position="21"/>
        <end position="42"/>
    </location>
</feature>
<keyword evidence="3" id="KW-1003">Cell membrane</keyword>
<feature type="transmembrane region" description="Helical" evidence="7">
    <location>
        <begin position="238"/>
        <end position="256"/>
    </location>
</feature>
<feature type="transmembrane region" description="Helical" evidence="7">
    <location>
        <begin position="207"/>
        <end position="226"/>
    </location>
</feature>
<name>A0A4R7FLJ4_9MICO</name>
<dbReference type="SUPFAM" id="SSF103473">
    <property type="entry name" value="MFS general substrate transporter"/>
    <property type="match status" value="1"/>
</dbReference>
<sequence length="507" mass="52658">MTSLPQAATAEPPSSKRWWTLAVVALAQLMVVLDATVVNIALPSAQADLGFSNADRQWVVTAYSLAFGSLLLLGGRLGDLVGRKRMFVIGLVGFALASALGGAAPTFGVLIAARALQGVFGAMLAPTALAVLTTTFTIPKERARAFGVFGALAGAGGAIGLLLGGLLTQSLDWRWNLYINDVIAVVAVIGAVFLVPNLQRQGPRPKLDVPGTLLVSAGLFSLVFGFSNAESDGWDSPASWAFLAAAGVLLIVFVVWQTRASHPLLPLAILRDRNRAAAYSSVMIAGAGMFGVFLFVTYYVQATLHYSPIQTGVAFLPMIGMLVLAAQLGTNLFVPRFGPKVMVPIGMLLAMTAMLFFTRLDVHTAYAPGLLVPLMLMGAGMGSIMPASMQTATLGVDRQYAGVAGALVNTSQQVGGSISTALLNTLAATAVTDWVTSHAPATAATAAEAAVHGYATAYWWCAAFFAGGAVLAAVVFRRRNQGLALHTAHQHAAPAADARPVPEAVGA</sequence>
<feature type="transmembrane region" description="Helical" evidence="7">
    <location>
        <begin position="341"/>
        <end position="360"/>
    </location>
</feature>
<dbReference type="PANTHER" id="PTHR42718:SF46">
    <property type="entry name" value="BLR6921 PROTEIN"/>
    <property type="match status" value="1"/>
</dbReference>
<keyword evidence="4 7" id="KW-0812">Transmembrane</keyword>
<dbReference type="InterPro" id="IPR011701">
    <property type="entry name" value="MFS"/>
</dbReference>
<accession>A0A4R7FLJ4</accession>
<evidence type="ECO:0000256" key="7">
    <source>
        <dbReference type="SAM" id="Phobius"/>
    </source>
</evidence>
<dbReference type="EMBL" id="SOAM01000002">
    <property type="protein sequence ID" value="TDS77280.1"/>
    <property type="molecule type" value="Genomic_DNA"/>
</dbReference>
<evidence type="ECO:0000256" key="6">
    <source>
        <dbReference type="ARBA" id="ARBA00023136"/>
    </source>
</evidence>
<feature type="transmembrane region" description="Helical" evidence="7">
    <location>
        <begin position="177"/>
        <end position="195"/>
    </location>
</feature>
<dbReference type="AlphaFoldDB" id="A0A4R7FLJ4"/>
<dbReference type="RefSeq" id="WP_133766370.1">
    <property type="nucleotide sequence ID" value="NZ_BAAARP010000002.1"/>
</dbReference>
<dbReference type="InterPro" id="IPR036259">
    <property type="entry name" value="MFS_trans_sf"/>
</dbReference>
<dbReference type="PANTHER" id="PTHR42718">
    <property type="entry name" value="MAJOR FACILITATOR SUPERFAMILY MULTIDRUG TRANSPORTER MFSC"/>
    <property type="match status" value="1"/>
</dbReference>
<dbReference type="InterPro" id="IPR004638">
    <property type="entry name" value="EmrB-like"/>
</dbReference>
<evidence type="ECO:0000256" key="2">
    <source>
        <dbReference type="ARBA" id="ARBA00022448"/>
    </source>
</evidence>
<feature type="transmembrane region" description="Helical" evidence="7">
    <location>
        <begin position="119"/>
        <end position="138"/>
    </location>
</feature>
<dbReference type="Gene3D" id="1.20.1250.20">
    <property type="entry name" value="MFS general substrate transporter like domains"/>
    <property type="match status" value="1"/>
</dbReference>
<keyword evidence="6 7" id="KW-0472">Membrane</keyword>
<dbReference type="InterPro" id="IPR020846">
    <property type="entry name" value="MFS_dom"/>
</dbReference>
<comment type="caution">
    <text evidence="9">The sequence shown here is derived from an EMBL/GenBank/DDBJ whole genome shotgun (WGS) entry which is preliminary data.</text>
</comment>
<feature type="transmembrane region" description="Helical" evidence="7">
    <location>
        <begin position="145"/>
        <end position="165"/>
    </location>
</feature>
<dbReference type="Gene3D" id="1.20.1720.10">
    <property type="entry name" value="Multidrug resistance protein D"/>
    <property type="match status" value="1"/>
</dbReference>
<reference evidence="9 10" key="1">
    <citation type="submission" date="2019-03" db="EMBL/GenBank/DDBJ databases">
        <title>Genomic Encyclopedia of Archaeal and Bacterial Type Strains, Phase II (KMG-II): from individual species to whole genera.</title>
        <authorList>
            <person name="Goeker M."/>
        </authorList>
    </citation>
    <scope>NUCLEOTIDE SEQUENCE [LARGE SCALE GENOMIC DNA]</scope>
    <source>
        <strain evidence="9 10">DSM 24782</strain>
    </source>
</reference>
<evidence type="ECO:0000313" key="10">
    <source>
        <dbReference type="Proteomes" id="UP000295344"/>
    </source>
</evidence>
<keyword evidence="10" id="KW-1185">Reference proteome</keyword>
<dbReference type="OrthoDB" id="4080117at2"/>
<feature type="transmembrane region" description="Helical" evidence="7">
    <location>
        <begin position="57"/>
        <end position="75"/>
    </location>
</feature>
<dbReference type="Proteomes" id="UP000295344">
    <property type="component" value="Unassembled WGS sequence"/>
</dbReference>
<dbReference type="Pfam" id="PF07690">
    <property type="entry name" value="MFS_1"/>
    <property type="match status" value="1"/>
</dbReference>
<dbReference type="PROSITE" id="PS50850">
    <property type="entry name" value="MFS"/>
    <property type="match status" value="1"/>
</dbReference>
<protein>
    <submittedName>
        <fullName evidence="9">EmrB/QacA subfamily drug resistance transporter</fullName>
    </submittedName>
</protein>
<evidence type="ECO:0000256" key="3">
    <source>
        <dbReference type="ARBA" id="ARBA00022475"/>
    </source>
</evidence>
<organism evidence="9 10">
    <name type="scientific">Amnibacterium kyonggiense</name>
    <dbReference type="NCBI Taxonomy" id="595671"/>
    <lineage>
        <taxon>Bacteria</taxon>
        <taxon>Bacillati</taxon>
        <taxon>Actinomycetota</taxon>
        <taxon>Actinomycetes</taxon>
        <taxon>Micrococcales</taxon>
        <taxon>Microbacteriaceae</taxon>
        <taxon>Amnibacterium</taxon>
    </lineage>
</organism>
<keyword evidence="2" id="KW-0813">Transport</keyword>
<feature type="transmembrane region" description="Helical" evidence="7">
    <location>
        <begin position="457"/>
        <end position="476"/>
    </location>
</feature>
<gene>
    <name evidence="9" type="ORF">CLV52_2223</name>
</gene>